<dbReference type="InterPro" id="IPR013655">
    <property type="entry name" value="PAS_fold_3"/>
</dbReference>
<feature type="domain" description="PAS fold-3" evidence="1">
    <location>
        <begin position="20"/>
        <end position="88"/>
    </location>
</feature>
<dbReference type="Pfam" id="PF08447">
    <property type="entry name" value="PAS_3"/>
    <property type="match status" value="1"/>
</dbReference>
<dbReference type="InterPro" id="IPR000014">
    <property type="entry name" value="PAS"/>
</dbReference>
<sequence length="104" mass="13037">MNIREHKLSNSHTRRRHHNITLYREFEKLTGYSREEIEGKRSWTEFVVGKIWKKMKRYHKLRRKDLGLAPRRYTFKLRDKQGKIRHTNEHRHDPWDREECGFTY</sequence>
<protein>
    <recommendedName>
        <fullName evidence="1">PAS fold-3 domain-containing protein</fullName>
    </recommendedName>
</protein>
<accession>A0A842YQV8</accession>
<name>A0A842YQV8_METTF</name>
<dbReference type="InterPro" id="IPR035965">
    <property type="entry name" value="PAS-like_dom_sf"/>
</dbReference>
<evidence type="ECO:0000313" key="3">
    <source>
        <dbReference type="Proteomes" id="UP000646659"/>
    </source>
</evidence>
<organism evidence="2 3">
    <name type="scientific">Methanothermobacter thermautotrophicus</name>
    <name type="common">Methanobacterium thermoformicicum</name>
    <dbReference type="NCBI Taxonomy" id="145262"/>
    <lineage>
        <taxon>Archaea</taxon>
        <taxon>Methanobacteriati</taxon>
        <taxon>Methanobacteriota</taxon>
        <taxon>Methanomada group</taxon>
        <taxon>Methanobacteria</taxon>
        <taxon>Methanobacteriales</taxon>
        <taxon>Methanobacteriaceae</taxon>
        <taxon>Methanothermobacter</taxon>
    </lineage>
</organism>
<evidence type="ECO:0000313" key="2">
    <source>
        <dbReference type="EMBL" id="MBE2900494.1"/>
    </source>
</evidence>
<proteinExistence type="predicted"/>
<reference evidence="2" key="1">
    <citation type="submission" date="2018-06" db="EMBL/GenBank/DDBJ databases">
        <title>Draft genome sequence of Methanothermobacter thermautotrophicus Strain WHS, a thermophilic, hydrogenotrophic methanogen isolated from Washburn Hot Springs in Yellowstone National Park, USA.</title>
        <authorList>
            <person name="Mckay L.J."/>
            <person name="Klingelsmith K."/>
            <person name="Inskeep W.P."/>
            <person name="Fields M.W."/>
        </authorList>
    </citation>
    <scope>NUCLEOTIDE SEQUENCE</scope>
    <source>
        <strain evidence="2">WHS</strain>
    </source>
</reference>
<evidence type="ECO:0000259" key="1">
    <source>
        <dbReference type="Pfam" id="PF08447"/>
    </source>
</evidence>
<dbReference type="Gene3D" id="3.30.450.20">
    <property type="entry name" value="PAS domain"/>
    <property type="match status" value="1"/>
</dbReference>
<dbReference type="Proteomes" id="UP000646659">
    <property type="component" value="Unassembled WGS sequence"/>
</dbReference>
<dbReference type="SUPFAM" id="SSF55785">
    <property type="entry name" value="PYP-like sensor domain (PAS domain)"/>
    <property type="match status" value="1"/>
</dbReference>
<gene>
    <name evidence="2" type="ORF">DNK57_06770</name>
</gene>
<dbReference type="EMBL" id="QKOF01000006">
    <property type="protein sequence ID" value="MBE2900494.1"/>
    <property type="molecule type" value="Genomic_DNA"/>
</dbReference>
<comment type="caution">
    <text evidence="2">The sequence shown here is derived from an EMBL/GenBank/DDBJ whole genome shotgun (WGS) entry which is preliminary data.</text>
</comment>
<dbReference type="NCBIfam" id="TIGR00229">
    <property type="entry name" value="sensory_box"/>
    <property type="match status" value="1"/>
</dbReference>
<dbReference type="AlphaFoldDB" id="A0A842YQV8"/>